<dbReference type="OrthoDB" id="1123245at2"/>
<organism evidence="2 3">
    <name type="scientific">Neolewinella xylanilytica</name>
    <dbReference type="NCBI Taxonomy" id="1514080"/>
    <lineage>
        <taxon>Bacteria</taxon>
        <taxon>Pseudomonadati</taxon>
        <taxon>Bacteroidota</taxon>
        <taxon>Saprospiria</taxon>
        <taxon>Saprospirales</taxon>
        <taxon>Lewinellaceae</taxon>
        <taxon>Neolewinella</taxon>
    </lineage>
</organism>
<dbReference type="Proteomes" id="UP000237662">
    <property type="component" value="Unassembled WGS sequence"/>
</dbReference>
<evidence type="ECO:0000313" key="3">
    <source>
        <dbReference type="Proteomes" id="UP000237662"/>
    </source>
</evidence>
<reference evidence="2 3" key="1">
    <citation type="submission" date="2018-02" db="EMBL/GenBank/DDBJ databases">
        <title>Genomic Encyclopedia of Archaeal and Bacterial Type Strains, Phase II (KMG-II): from individual species to whole genera.</title>
        <authorList>
            <person name="Goeker M."/>
        </authorList>
    </citation>
    <scope>NUCLEOTIDE SEQUENCE [LARGE SCALE GENOMIC DNA]</scope>
    <source>
        <strain evidence="2 3">DSM 29526</strain>
    </source>
</reference>
<dbReference type="EMBL" id="PTJC01000005">
    <property type="protein sequence ID" value="PPK88647.1"/>
    <property type="molecule type" value="Genomic_DNA"/>
</dbReference>
<dbReference type="AlphaFoldDB" id="A0A2S6IAW2"/>
<dbReference type="RefSeq" id="WP_104419182.1">
    <property type="nucleotide sequence ID" value="NZ_PTJC01000005.1"/>
</dbReference>
<evidence type="ECO:0000313" key="2">
    <source>
        <dbReference type="EMBL" id="PPK88647.1"/>
    </source>
</evidence>
<sequence>MRLSGLAFCALLTCCLSAQSEYRFFQPGEQYLYLDESFTFPQQLHRTQFYGIRVDSLGCEELYASLSPSERDPRNCIRRLPSPFGYAVCQSADSTVFDFRELGRMVIHQRALPDSSWVALENDDRTVRATVVSVVQRQALGSTDSLKVIALVDASGDTLSRMVLSRQYGLVESPFLYDVAGNSPRLSLVGTTQEQLGLQLPTTSAYGSVTVGNTYHIESIKPQPNPGPNDFDRYDLHQQETHTVLSVDSIVDGITYFTTSGDFLRFVARTDGSEPSRDSVLVRDTVRQLMYSYPRELVDLQPGARTLIDTVDGQAMYRVRSLFLGPCGLLSTRLTYEAYFPEGDSLCGSNSVNLDGGEPGIVYTPGIPFRIDTLTYNVSPVFRHFRYMNTTLLECGTAYDFTDVTVPTHNLYIPLVDLKLYPNPASEGFTVEMPGAGGSYELRLYTLSGATVGSYSVKTGKTYVPLPRLTAGVYTAVIVGHDGPVARGRVVIL</sequence>
<evidence type="ECO:0000256" key="1">
    <source>
        <dbReference type="SAM" id="SignalP"/>
    </source>
</evidence>
<keyword evidence="1" id="KW-0732">Signal</keyword>
<gene>
    <name evidence="2" type="ORF">CLV84_1617</name>
</gene>
<dbReference type="NCBIfam" id="TIGR04183">
    <property type="entry name" value="Por_Secre_tail"/>
    <property type="match status" value="1"/>
</dbReference>
<accession>A0A2S6IAW2</accession>
<feature type="chain" id="PRO_5015714245" evidence="1">
    <location>
        <begin position="19"/>
        <end position="493"/>
    </location>
</feature>
<keyword evidence="3" id="KW-1185">Reference proteome</keyword>
<proteinExistence type="predicted"/>
<comment type="caution">
    <text evidence="2">The sequence shown here is derived from an EMBL/GenBank/DDBJ whole genome shotgun (WGS) entry which is preliminary data.</text>
</comment>
<dbReference type="InterPro" id="IPR026444">
    <property type="entry name" value="Secre_tail"/>
</dbReference>
<protein>
    <submittedName>
        <fullName evidence="2">Putative secreted protein (Por secretion system target)</fullName>
    </submittedName>
</protein>
<name>A0A2S6IAW2_9BACT</name>
<feature type="signal peptide" evidence="1">
    <location>
        <begin position="1"/>
        <end position="18"/>
    </location>
</feature>